<proteinExistence type="predicted"/>
<reference evidence="1 2" key="1">
    <citation type="submission" date="2016-11" db="EMBL/GenBank/DDBJ databases">
        <title>Comparison of Traditional DNA-DNA Hybridization with In Silico Genomic Analysis.</title>
        <authorList>
            <person name="Nicholson A.C."/>
            <person name="Sammons S."/>
            <person name="Humrighouse B.W."/>
            <person name="Graziano J."/>
            <person name="Lasker B."/>
            <person name="Whitney A.M."/>
            <person name="Mcquiston J.R."/>
        </authorList>
    </citation>
    <scope>NUCLEOTIDE SEQUENCE [LARGE SCALE GENOMIC DNA]</scope>
    <source>
        <strain evidence="1 2">H1892</strain>
    </source>
</reference>
<name>A0ABX3ZU76_9RHOB</name>
<organism evidence="1 2">
    <name type="scientific">Haematobacter missouriensis</name>
    <dbReference type="NCBI Taxonomy" id="366616"/>
    <lineage>
        <taxon>Bacteria</taxon>
        <taxon>Pseudomonadati</taxon>
        <taxon>Pseudomonadota</taxon>
        <taxon>Alphaproteobacteria</taxon>
        <taxon>Rhodobacterales</taxon>
        <taxon>Paracoccaceae</taxon>
        <taxon>Haematobacter</taxon>
    </lineage>
</organism>
<evidence type="ECO:0000313" key="1">
    <source>
        <dbReference type="EMBL" id="OWJ76226.1"/>
    </source>
</evidence>
<evidence type="ECO:0000313" key="2">
    <source>
        <dbReference type="Proteomes" id="UP000214673"/>
    </source>
</evidence>
<keyword evidence="2" id="KW-1185">Reference proteome</keyword>
<dbReference type="RefSeq" id="WP_035746255.1">
    <property type="nucleotide sequence ID" value="NZ_JFGS01000028.1"/>
</dbReference>
<dbReference type="EMBL" id="NIPV01000027">
    <property type="protein sequence ID" value="OWJ76226.1"/>
    <property type="molecule type" value="Genomic_DNA"/>
</dbReference>
<dbReference type="Proteomes" id="UP000214673">
    <property type="component" value="Unassembled WGS sequence"/>
</dbReference>
<comment type="caution">
    <text evidence="1">The sequence shown here is derived from an EMBL/GenBank/DDBJ whole genome shotgun (WGS) entry which is preliminary data.</text>
</comment>
<protein>
    <submittedName>
        <fullName evidence="1">Uncharacterized protein</fullName>
    </submittedName>
</protein>
<accession>A0ABX3ZU76</accession>
<gene>
    <name evidence="1" type="ORF">CDV53_08500</name>
</gene>
<sequence>MILSPFLRRRRAIDGLTGAGHHLPTERGGAGHVRLPPAALLVALLVTFLAALPVAMRPAAASPPSGQVATPVAMETFTVSSSDGTVQISGLMPEGSRIGYTSDPQRQAVIVPPAGGVVRVVSRTPATTTDAYGRTIHGATLNPGPDRRGYDQRAKSQDSRVNAMHQPDAVAHFPLEMRRGDILVAARSHIRRAGASGTSLVDEYFSLMIADTLPGANDFAPPVNRAEVGPIVLERVDVDRILRTLPRHSAAGTRPPRDLDAYLARAEKFQASLGTNTIPGNGAEQGGFREYMPYGTGVEDSNYGREVAAMQAGILPLLWTDAGSPEQVRRAVHAVISWGIQVRGIDLGPNGGLWSFMFPMVYLEQHWAGADLSGFIIGDRGESSPAGGNILGQYYVETAESLARYRTPHESLDLPLITHIRTVVSVAGPKVTISNSETERPNSNMSKGGLAGLLLKSVDGAKSARISQPRGGNVRGDITLTLMGGNPFRPGDRVFMSEDGTLKPGDPNWAIRWGTDTRSARQADNPSPFADYRVIATGLEFVMAAQALGIVQPSWKASLVEYARRTVPPVGREFGNYPSAQWPYPHISEDEVTGHNNPRDTWGLRLWRKHWAELARIPQIPASAE</sequence>